<feature type="transmembrane region" description="Helical" evidence="1">
    <location>
        <begin position="97"/>
        <end position="114"/>
    </location>
</feature>
<sequence length="323" mass="34629">MKRAWTIFLKGAGMGAADAVPGVSGGTIAFITGIYAELIETIKRFGPGALSAWQQGGARRLTTHLNLRFLLPLLAGIAISLISVAHLITYLMAAQPVVLSGFFFGLVAASALVIRRDLSHWRLWHILPLLLGLISVKGLALLMPLVGLLGNESLMLVVAGAIAISAMLLPGVSGSFLLLAMGLYGTVMQAIKSLDFTVILVFGGGCALGLFGFSRLLSWLLRRFYTATLQFLIGMILGALPILWPWQELVSYRVGPQEQLIPTGHRFLLPHEYAQLTGDSAQPFIVLAAMLAGLILVLMVGRKAPPEGAQEPAHVRKKDKCDA</sequence>
<organism evidence="2 3">
    <name type="scientific">Pistricoccus aurantiacus</name>
    <dbReference type="NCBI Taxonomy" id="1883414"/>
    <lineage>
        <taxon>Bacteria</taxon>
        <taxon>Pseudomonadati</taxon>
        <taxon>Pseudomonadota</taxon>
        <taxon>Gammaproteobacteria</taxon>
        <taxon>Oceanospirillales</taxon>
        <taxon>Halomonadaceae</taxon>
        <taxon>Pistricoccus</taxon>
    </lineage>
</organism>
<feature type="transmembrane region" description="Helical" evidence="1">
    <location>
        <begin position="155"/>
        <end position="184"/>
    </location>
</feature>
<proteinExistence type="predicted"/>
<name>A0A5B8STH9_9GAMM</name>
<feature type="transmembrane region" description="Helical" evidence="1">
    <location>
        <begin position="69"/>
        <end position="91"/>
    </location>
</feature>
<keyword evidence="3" id="KW-1185">Reference proteome</keyword>
<feature type="transmembrane region" description="Helical" evidence="1">
    <location>
        <begin position="224"/>
        <end position="244"/>
    </location>
</feature>
<feature type="transmembrane region" description="Helical" evidence="1">
    <location>
        <begin position="126"/>
        <end position="149"/>
    </location>
</feature>
<dbReference type="InterPro" id="IPR007163">
    <property type="entry name" value="VCA0040-like"/>
</dbReference>
<gene>
    <name evidence="2" type="ORF">FGL86_09460</name>
</gene>
<dbReference type="PANTHER" id="PTHR37308:SF1">
    <property type="entry name" value="POLYPRENYL-PHOSPHATE TRANSPORTER"/>
    <property type="match status" value="1"/>
</dbReference>
<dbReference type="EMBL" id="CP042382">
    <property type="protein sequence ID" value="QEA39277.1"/>
    <property type="molecule type" value="Genomic_DNA"/>
</dbReference>
<feature type="transmembrane region" description="Helical" evidence="1">
    <location>
        <begin position="196"/>
        <end position="218"/>
    </location>
</feature>
<dbReference type="AlphaFoldDB" id="A0A5B8STH9"/>
<dbReference type="Proteomes" id="UP000321272">
    <property type="component" value="Chromosome"/>
</dbReference>
<feature type="transmembrane region" description="Helical" evidence="1">
    <location>
        <begin position="284"/>
        <end position="301"/>
    </location>
</feature>
<evidence type="ECO:0000256" key="1">
    <source>
        <dbReference type="SAM" id="Phobius"/>
    </source>
</evidence>
<dbReference type="PANTHER" id="PTHR37308">
    <property type="entry name" value="INTEGRAL MEMBRANE PROTEIN"/>
    <property type="match status" value="1"/>
</dbReference>
<reference evidence="2 3" key="1">
    <citation type="submission" date="2019-06" db="EMBL/GenBank/DDBJ databases">
        <title>Genome analyses of bacteria isolated from kimchi.</title>
        <authorList>
            <person name="Lee S."/>
            <person name="Ahn S."/>
            <person name="Roh S."/>
        </authorList>
    </citation>
    <scope>NUCLEOTIDE SEQUENCE [LARGE SCALE GENOMIC DNA]</scope>
    <source>
        <strain evidence="2 3">CBA4606</strain>
    </source>
</reference>
<evidence type="ECO:0000313" key="2">
    <source>
        <dbReference type="EMBL" id="QEA39277.1"/>
    </source>
</evidence>
<dbReference type="RefSeq" id="WP_147184329.1">
    <property type="nucleotide sequence ID" value="NZ_CP042382.1"/>
</dbReference>
<keyword evidence="1" id="KW-0472">Membrane</keyword>
<accession>A0A5B8STH9</accession>
<dbReference type="Pfam" id="PF04018">
    <property type="entry name" value="VCA0040-like"/>
    <property type="match status" value="1"/>
</dbReference>
<evidence type="ECO:0000313" key="3">
    <source>
        <dbReference type="Proteomes" id="UP000321272"/>
    </source>
</evidence>
<keyword evidence="1" id="KW-0812">Transmembrane</keyword>
<dbReference type="KEGG" id="paur:FGL86_09460"/>
<keyword evidence="1" id="KW-1133">Transmembrane helix</keyword>
<dbReference type="OrthoDB" id="9793746at2"/>
<protein>
    <submittedName>
        <fullName evidence="2">DUF368 domain-containing protein</fullName>
    </submittedName>
</protein>